<evidence type="ECO:0000313" key="1">
    <source>
        <dbReference type="Proteomes" id="UP000046393"/>
    </source>
</evidence>
<accession>A0A0N5ADH1</accession>
<proteinExistence type="predicted"/>
<sequence>MLQDKQKYEKHEGIRMVMDKLNCCQEYEILKLDKTVEDKYSNGPHSPGSSLPLVISLLTRNMYVYCSNIQFPAG</sequence>
<name>A0A0N5ADH1_9BILA</name>
<reference evidence="2" key="1">
    <citation type="submission" date="2017-02" db="UniProtKB">
        <authorList>
            <consortium name="WormBaseParasite"/>
        </authorList>
    </citation>
    <scope>IDENTIFICATION</scope>
</reference>
<dbReference type="WBParaSite" id="SMUV_0000222101-mRNA-1">
    <property type="protein sequence ID" value="SMUV_0000222101-mRNA-1"/>
    <property type="gene ID" value="SMUV_0000222101"/>
</dbReference>
<keyword evidence="1" id="KW-1185">Reference proteome</keyword>
<organism evidence="1 2">
    <name type="scientific">Syphacia muris</name>
    <dbReference type="NCBI Taxonomy" id="451379"/>
    <lineage>
        <taxon>Eukaryota</taxon>
        <taxon>Metazoa</taxon>
        <taxon>Ecdysozoa</taxon>
        <taxon>Nematoda</taxon>
        <taxon>Chromadorea</taxon>
        <taxon>Rhabditida</taxon>
        <taxon>Spirurina</taxon>
        <taxon>Oxyuridomorpha</taxon>
        <taxon>Oxyuroidea</taxon>
        <taxon>Oxyuridae</taxon>
        <taxon>Syphacia</taxon>
    </lineage>
</organism>
<dbReference type="AlphaFoldDB" id="A0A0N5ADH1"/>
<evidence type="ECO:0000313" key="2">
    <source>
        <dbReference type="WBParaSite" id="SMUV_0000222101-mRNA-1"/>
    </source>
</evidence>
<dbReference type="Proteomes" id="UP000046393">
    <property type="component" value="Unplaced"/>
</dbReference>
<protein>
    <submittedName>
        <fullName evidence="2">Uncharacterized protein</fullName>
    </submittedName>
</protein>